<evidence type="ECO:0000313" key="5">
    <source>
        <dbReference type="EMBL" id="KAH7018022.1"/>
    </source>
</evidence>
<dbReference type="GeneID" id="70184980"/>
<evidence type="ECO:0000256" key="1">
    <source>
        <dbReference type="ARBA" id="ARBA00001946"/>
    </source>
</evidence>
<dbReference type="RefSeq" id="XP_046006289.1">
    <property type="nucleotide sequence ID" value="XM_046155434.1"/>
</dbReference>
<comment type="caution">
    <text evidence="5">The sequence shown here is derived from an EMBL/GenBank/DDBJ whole genome shotgun (WGS) entry which is preliminary data.</text>
</comment>
<name>A0A9P8XTV9_9PEZI</name>
<dbReference type="Gene3D" id="1.10.600.10">
    <property type="entry name" value="Farnesyl Diphosphate Synthase"/>
    <property type="match status" value="1"/>
</dbReference>
<proteinExistence type="inferred from homology"/>
<dbReference type="SUPFAM" id="SSF48576">
    <property type="entry name" value="Terpenoid synthases"/>
    <property type="match status" value="1"/>
</dbReference>
<dbReference type="AlphaFoldDB" id="A0A9P8XTV9"/>
<evidence type="ECO:0000256" key="4">
    <source>
        <dbReference type="RuleBase" id="RU366034"/>
    </source>
</evidence>
<reference evidence="5" key="1">
    <citation type="journal article" date="2021" name="Nat. Commun.">
        <title>Genetic determinants of endophytism in the Arabidopsis root mycobiome.</title>
        <authorList>
            <person name="Mesny F."/>
            <person name="Miyauchi S."/>
            <person name="Thiergart T."/>
            <person name="Pickel B."/>
            <person name="Atanasova L."/>
            <person name="Karlsson M."/>
            <person name="Huettel B."/>
            <person name="Barry K.W."/>
            <person name="Haridas S."/>
            <person name="Chen C."/>
            <person name="Bauer D."/>
            <person name="Andreopoulos W."/>
            <person name="Pangilinan J."/>
            <person name="LaButti K."/>
            <person name="Riley R."/>
            <person name="Lipzen A."/>
            <person name="Clum A."/>
            <person name="Drula E."/>
            <person name="Henrissat B."/>
            <person name="Kohler A."/>
            <person name="Grigoriev I.V."/>
            <person name="Martin F.M."/>
            <person name="Hacquard S."/>
        </authorList>
    </citation>
    <scope>NUCLEOTIDE SEQUENCE</scope>
    <source>
        <strain evidence="5">MPI-CAGE-CH-0230</strain>
    </source>
</reference>
<dbReference type="Proteomes" id="UP000756346">
    <property type="component" value="Unassembled WGS sequence"/>
</dbReference>
<protein>
    <recommendedName>
        <fullName evidence="4">Terpene synthase</fullName>
        <ecNumber evidence="4">4.2.3.-</ecNumber>
    </recommendedName>
</protein>
<evidence type="ECO:0000256" key="3">
    <source>
        <dbReference type="ARBA" id="ARBA00022842"/>
    </source>
</evidence>
<comment type="cofactor">
    <cofactor evidence="1 4">
        <name>Mg(2+)</name>
        <dbReference type="ChEBI" id="CHEBI:18420"/>
    </cofactor>
</comment>
<dbReference type="SFLD" id="SFLDG01020">
    <property type="entry name" value="Terpene_Cyclase_Like_2"/>
    <property type="match status" value="1"/>
</dbReference>
<dbReference type="PANTHER" id="PTHR35201:SF4">
    <property type="entry name" value="BETA-PINACENE SYNTHASE-RELATED"/>
    <property type="match status" value="1"/>
</dbReference>
<organism evidence="5 6">
    <name type="scientific">Microdochium trichocladiopsis</name>
    <dbReference type="NCBI Taxonomy" id="1682393"/>
    <lineage>
        <taxon>Eukaryota</taxon>
        <taxon>Fungi</taxon>
        <taxon>Dikarya</taxon>
        <taxon>Ascomycota</taxon>
        <taxon>Pezizomycotina</taxon>
        <taxon>Sordariomycetes</taxon>
        <taxon>Xylariomycetidae</taxon>
        <taxon>Xylariales</taxon>
        <taxon>Microdochiaceae</taxon>
        <taxon>Microdochium</taxon>
    </lineage>
</organism>
<dbReference type="EMBL" id="JAGTJQ010000011">
    <property type="protein sequence ID" value="KAH7018022.1"/>
    <property type="molecule type" value="Genomic_DNA"/>
</dbReference>
<dbReference type="InterPro" id="IPR034686">
    <property type="entry name" value="Terpene_cyclase-like_2"/>
</dbReference>
<dbReference type="GO" id="GO:0010333">
    <property type="term" value="F:terpene synthase activity"/>
    <property type="evidence" value="ECO:0007669"/>
    <property type="project" value="InterPro"/>
</dbReference>
<dbReference type="Pfam" id="PF19086">
    <property type="entry name" value="Terpene_syn_C_2"/>
    <property type="match status" value="1"/>
</dbReference>
<dbReference type="InterPro" id="IPR008949">
    <property type="entry name" value="Isoprenoid_synthase_dom_sf"/>
</dbReference>
<dbReference type="OrthoDB" id="6486656at2759"/>
<accession>A0A9P8XTV9</accession>
<dbReference type="PANTHER" id="PTHR35201">
    <property type="entry name" value="TERPENE SYNTHASE"/>
    <property type="match status" value="1"/>
</dbReference>
<evidence type="ECO:0000256" key="2">
    <source>
        <dbReference type="ARBA" id="ARBA00006333"/>
    </source>
</evidence>
<gene>
    <name evidence="5" type="ORF">B0I36DRAFT_335184</name>
</gene>
<keyword evidence="4" id="KW-0456">Lyase</keyword>
<keyword evidence="4" id="KW-0479">Metal-binding</keyword>
<dbReference type="SFLD" id="SFLDS00005">
    <property type="entry name" value="Isoprenoid_Synthase_Type_I"/>
    <property type="match status" value="1"/>
</dbReference>
<dbReference type="GO" id="GO:0046872">
    <property type="term" value="F:metal ion binding"/>
    <property type="evidence" value="ECO:0007669"/>
    <property type="project" value="UniProtKB-KW"/>
</dbReference>
<evidence type="ECO:0000313" key="6">
    <source>
        <dbReference type="Proteomes" id="UP000756346"/>
    </source>
</evidence>
<keyword evidence="6" id="KW-1185">Reference proteome</keyword>
<sequence length="394" mass="44936">MDAPLPCSEYTRVRLPDLFRSFLKDQPRINKHYEEVRHESEEWLNSLGSFSPKMRARISRCDFSYFCAIAAPTAPRDRFRTLCDWGNWVFPFDDIFDNGELRDQPKQAALVLDSLMALMLGHVDDNAEPTGLRAMPIIMAHDSVFRRMAVSGEGVRTRFARAMQKYSTGVLVQVSDQFSHYTPDLAEIVLTRRESAGVSPLYHLVEYAHGLSVPGEVFASPIIKEMEVLGMDMVSISNDMLSYLKEEREQVPHNMVAVCRMRGLSAQQSFDTVSELLVACYTRWDELESLLNQDSSREPPSESVTAYLCLADSATRQQALQYVEGIKNVVKANMYWSFKSQRYFGQNGESVRLSRGIDVLVHPAYLDKNTMSNDRCVQGMQRMASKPWKKIPKQ</sequence>
<dbReference type="EC" id="4.2.3.-" evidence="4"/>
<dbReference type="GO" id="GO:0008299">
    <property type="term" value="P:isoprenoid biosynthetic process"/>
    <property type="evidence" value="ECO:0007669"/>
    <property type="project" value="UniProtKB-ARBA"/>
</dbReference>
<comment type="similarity">
    <text evidence="2 4">Belongs to the terpene synthase family.</text>
</comment>
<keyword evidence="3 4" id="KW-0460">Magnesium</keyword>